<keyword evidence="2" id="KW-0496">Mitochondrion</keyword>
<keyword evidence="1" id="KW-0812">Transmembrane</keyword>
<gene>
    <name evidence="2" type="ORF">ABT39_MTgene405</name>
</gene>
<evidence type="ECO:0000313" key="2">
    <source>
        <dbReference type="EMBL" id="KUM50561.1"/>
    </source>
</evidence>
<accession>A0A101M3U3</accession>
<name>A0A101M3U3_PICGL</name>
<reference evidence="2" key="1">
    <citation type="journal article" date="2015" name="Genome Biol. Evol.">
        <title>Organellar Genomes of White Spruce (Picea glauca): Assembly and Annotation.</title>
        <authorList>
            <person name="Jackman S.D."/>
            <person name="Warren R.L."/>
            <person name="Gibb E.A."/>
            <person name="Vandervalk B.P."/>
            <person name="Mohamadi H."/>
            <person name="Chu J."/>
            <person name="Raymond A."/>
            <person name="Pleasance S."/>
            <person name="Coope R."/>
            <person name="Wildung M.R."/>
            <person name="Ritland C.E."/>
            <person name="Bousquet J."/>
            <person name="Jones S.J."/>
            <person name="Bohlmann J."/>
            <person name="Birol I."/>
        </authorList>
    </citation>
    <scope>NUCLEOTIDE SEQUENCE [LARGE SCALE GENOMIC DNA]</scope>
    <source>
        <tissue evidence="2">Flushing bud</tissue>
    </source>
</reference>
<keyword evidence="1" id="KW-1133">Transmembrane helix</keyword>
<feature type="transmembrane region" description="Helical" evidence="1">
    <location>
        <begin position="20"/>
        <end position="41"/>
    </location>
</feature>
<protein>
    <submittedName>
        <fullName evidence="2">Uncharacterized protein</fullName>
    </submittedName>
</protein>
<organism evidence="2">
    <name type="scientific">Picea glauca</name>
    <name type="common">White spruce</name>
    <name type="synonym">Pinus glauca</name>
    <dbReference type="NCBI Taxonomy" id="3330"/>
    <lineage>
        <taxon>Eukaryota</taxon>
        <taxon>Viridiplantae</taxon>
        <taxon>Streptophyta</taxon>
        <taxon>Embryophyta</taxon>
        <taxon>Tracheophyta</taxon>
        <taxon>Spermatophyta</taxon>
        <taxon>Pinopsida</taxon>
        <taxon>Pinidae</taxon>
        <taxon>Conifers I</taxon>
        <taxon>Pinales</taxon>
        <taxon>Pinaceae</taxon>
        <taxon>Picea</taxon>
    </lineage>
</organism>
<proteinExistence type="predicted"/>
<evidence type="ECO:0000256" key="1">
    <source>
        <dbReference type="SAM" id="Phobius"/>
    </source>
</evidence>
<dbReference type="AlphaFoldDB" id="A0A101M3U3"/>
<dbReference type="EMBL" id="LKAM01000001">
    <property type="protein sequence ID" value="KUM50561.1"/>
    <property type="molecule type" value="Genomic_DNA"/>
</dbReference>
<keyword evidence="1" id="KW-0472">Membrane</keyword>
<geneLocation type="mitochondrion" evidence="2"/>
<sequence length="50" mass="5659">MRASVSIGCMPSSVRSLLSWVGTSILEVTFRLLVVFLLMMFQHLVVFQEV</sequence>
<comment type="caution">
    <text evidence="2">The sequence shown here is derived from an EMBL/GenBank/DDBJ whole genome shotgun (WGS) entry which is preliminary data.</text>
</comment>